<gene>
    <name evidence="1" type="ORF">QAD02_006957</name>
</gene>
<protein>
    <submittedName>
        <fullName evidence="1">Uncharacterized protein</fullName>
    </submittedName>
</protein>
<name>A0ACC2N6Q0_9HYME</name>
<evidence type="ECO:0000313" key="2">
    <source>
        <dbReference type="Proteomes" id="UP001239111"/>
    </source>
</evidence>
<dbReference type="EMBL" id="CM056744">
    <property type="protein sequence ID" value="KAJ8665295.1"/>
    <property type="molecule type" value="Genomic_DNA"/>
</dbReference>
<sequence>MTPDPQKRKRKCAVKGCVNNSRENPNLTFHKFPNPPTDRHSVSVYVSDYFDNQVKVDQLSAWLHVLKINRLNKGMRVCSAHFKKKDYSFPDVQYSGKKPLLTRDAVPSLNLPVVDQAKDGRDKERLRRRMKREAFKSKVNMQQSSSDHSYSLSSNNEVPTDESIPAQGVRMAFGNENDCSRMEFSDTNSGDEGSNPGTECTDVPCTATVPCISVCGDKDCQGNSDTLKTFLTETFQDTNWASDHDGSGECADGLHFLNVCDINNVSGNNQECVTLSDSGVFAEQSFDYANDSISSSTPQIDDFSTAHAVISSCVSSGNFYKSQHGPELSSSFTEGIGTTVGSVGSAGKTKPTTQQRDFSVQANYKFTVLDMLKTDQQLSSATGIESFKLLDVIVNCMKTATDDHFEKKSYVMDTRKRVLMTYMKIKQNISFRFLSIIFGSIVTEQQFGRIFVQTVLMLNKIMKAIALPWPSRLTIRENLPQCFQGFENTRIVLDCTEIFIQKPQNLCCRIQVYSNYKGGDTIKFMTGVSPGGNMTFISKPYGGRYSDSAIFEQSGLVELLEPGDGVMVDKGFLIDEMCEMHRLCLIRPPFLTKKNNRKFSAKESILTASIAKARVHVERFNQRIKVFDMLGGVYPISLLPIIGEVFNLVCGTVNLSSPIIDDEKFMKSAD</sequence>
<evidence type="ECO:0000313" key="1">
    <source>
        <dbReference type="EMBL" id="KAJ8665295.1"/>
    </source>
</evidence>
<reference evidence="1" key="1">
    <citation type="submission" date="2023-04" db="EMBL/GenBank/DDBJ databases">
        <title>A chromosome-level genome assembly of the parasitoid wasp Eretmocerus hayati.</title>
        <authorList>
            <person name="Zhong Y."/>
            <person name="Liu S."/>
            <person name="Liu Y."/>
        </authorList>
    </citation>
    <scope>NUCLEOTIDE SEQUENCE</scope>
    <source>
        <strain evidence="1">ZJU_SS_LIU_2023</strain>
    </source>
</reference>
<keyword evidence="2" id="KW-1185">Reference proteome</keyword>
<accession>A0ACC2N6Q0</accession>
<dbReference type="Proteomes" id="UP001239111">
    <property type="component" value="Chromosome 4"/>
</dbReference>
<comment type="caution">
    <text evidence="1">The sequence shown here is derived from an EMBL/GenBank/DDBJ whole genome shotgun (WGS) entry which is preliminary data.</text>
</comment>
<proteinExistence type="predicted"/>
<organism evidence="1 2">
    <name type="scientific">Eretmocerus hayati</name>
    <dbReference type="NCBI Taxonomy" id="131215"/>
    <lineage>
        <taxon>Eukaryota</taxon>
        <taxon>Metazoa</taxon>
        <taxon>Ecdysozoa</taxon>
        <taxon>Arthropoda</taxon>
        <taxon>Hexapoda</taxon>
        <taxon>Insecta</taxon>
        <taxon>Pterygota</taxon>
        <taxon>Neoptera</taxon>
        <taxon>Endopterygota</taxon>
        <taxon>Hymenoptera</taxon>
        <taxon>Apocrita</taxon>
        <taxon>Proctotrupomorpha</taxon>
        <taxon>Chalcidoidea</taxon>
        <taxon>Aphelinidae</taxon>
        <taxon>Aphelininae</taxon>
        <taxon>Eretmocerus</taxon>
    </lineage>
</organism>